<evidence type="ECO:0008006" key="2">
    <source>
        <dbReference type="Google" id="ProtNLM"/>
    </source>
</evidence>
<proteinExistence type="predicted"/>
<accession>A0A383ELR0</accession>
<dbReference type="EMBL" id="UINC01226991">
    <property type="protein sequence ID" value="SVE57701.1"/>
    <property type="molecule type" value="Genomic_DNA"/>
</dbReference>
<dbReference type="AlphaFoldDB" id="A0A383ELR0"/>
<feature type="non-terminal residue" evidence="1">
    <location>
        <position position="172"/>
    </location>
</feature>
<gene>
    <name evidence="1" type="ORF">METZ01_LOCUS510555</name>
</gene>
<name>A0A383ELR0_9ZZZZ</name>
<protein>
    <recommendedName>
        <fullName evidence="2">EthD domain-containing protein</fullName>
    </recommendedName>
</protein>
<reference evidence="1" key="1">
    <citation type="submission" date="2018-05" db="EMBL/GenBank/DDBJ databases">
        <authorList>
            <person name="Lanie J.A."/>
            <person name="Ng W.-L."/>
            <person name="Kazmierczak K.M."/>
            <person name="Andrzejewski T.M."/>
            <person name="Davidsen T.M."/>
            <person name="Wayne K.J."/>
            <person name="Tettelin H."/>
            <person name="Glass J.I."/>
            <person name="Rusch D."/>
            <person name="Podicherti R."/>
            <person name="Tsui H.-C.T."/>
            <person name="Winkler M.E."/>
        </authorList>
    </citation>
    <scope>NUCLEOTIDE SEQUENCE</scope>
</reference>
<evidence type="ECO:0000313" key="1">
    <source>
        <dbReference type="EMBL" id="SVE57701.1"/>
    </source>
</evidence>
<sequence length="172" mass="19102">MADKKGTGLMMVWADIPADKEDDFNHWYQEEHLQELLSVPGVLSAARYEAVSSGPKHLACYELESADVVNSEAFKNRPRTEWGARVSPSIIGTNVISNTYEMIHPTALTSGIAGSGMANALQIGRMDIGPENEEEWNRWYSGIYVPNYEKVPGVVRGRRWKATRGSPSYAVV</sequence>
<dbReference type="InterPro" id="IPR011008">
    <property type="entry name" value="Dimeric_a/b-barrel"/>
</dbReference>
<organism evidence="1">
    <name type="scientific">marine metagenome</name>
    <dbReference type="NCBI Taxonomy" id="408172"/>
    <lineage>
        <taxon>unclassified sequences</taxon>
        <taxon>metagenomes</taxon>
        <taxon>ecological metagenomes</taxon>
    </lineage>
</organism>
<dbReference type="SUPFAM" id="SSF54909">
    <property type="entry name" value="Dimeric alpha+beta barrel"/>
    <property type="match status" value="1"/>
</dbReference>